<reference evidence="2 3" key="1">
    <citation type="journal article" date="2019" name="Microorganisms">
        <title>Systematic Affiliation and Genome Analysis of Subtercola vilae DB165(T) with Particular Emphasis on Cold Adaptation of an Isolate from a High-Altitude Cold Volcano Lake.</title>
        <authorList>
            <person name="Villalobos A.S."/>
            <person name="Wiese J."/>
            <person name="Imhoff J.F."/>
            <person name="Dorador C."/>
            <person name="Keller A."/>
            <person name="Hentschel U."/>
        </authorList>
    </citation>
    <scope>NUCLEOTIDE SEQUENCE [LARGE SCALE GENOMIC DNA]</scope>
    <source>
        <strain evidence="2 3">DB165</strain>
    </source>
</reference>
<dbReference type="RefSeq" id="WP_136640399.1">
    <property type="nucleotide sequence ID" value="NZ_QYRT01000002.1"/>
</dbReference>
<feature type="transmembrane region" description="Helical" evidence="1">
    <location>
        <begin position="6"/>
        <end position="33"/>
    </location>
</feature>
<keyword evidence="3" id="KW-1185">Reference proteome</keyword>
<dbReference type="InterPro" id="IPR051790">
    <property type="entry name" value="Cytochrome_c-biogenesis_DsbD"/>
</dbReference>
<keyword evidence="1" id="KW-0812">Transmembrane</keyword>
<dbReference type="AlphaFoldDB" id="A0A4T2C8P0"/>
<evidence type="ECO:0000256" key="1">
    <source>
        <dbReference type="SAM" id="Phobius"/>
    </source>
</evidence>
<protein>
    <submittedName>
        <fullName evidence="2">Uncharacterized protein</fullName>
    </submittedName>
</protein>
<evidence type="ECO:0000313" key="2">
    <source>
        <dbReference type="EMBL" id="TIH40627.1"/>
    </source>
</evidence>
<sequence>MSYTVVGYAFALGLVGVLNPCGFPLLPAYLTLFVTRERVRWPQRLMRGLGAGLCMTAGFLLVFTIVGLVTASAVSVVLACVPWLMIAVGGALVVVGVITVTGRSVAVHLPSLAFRSGTGVPAILGFGASYAVGSLSCSLPLFLAGVFGAFVRGSFVNGLSAFVAYGLGMGVFVTTLSIVAAFAGGNAVRVLRPLTRILSPLAGAVLVTSGGYLVFYWLHDLIDPAIGSGLITAVQTVQSAMASGLGAAALPVGAGLGFLVVAALALVTILAARSESTIPKGGTPDA</sequence>
<feature type="transmembrane region" description="Helical" evidence="1">
    <location>
        <begin position="76"/>
        <end position="101"/>
    </location>
</feature>
<keyword evidence="1" id="KW-0472">Membrane</keyword>
<proteinExistence type="predicted"/>
<organism evidence="2 3">
    <name type="scientific">Subtercola vilae</name>
    <dbReference type="NCBI Taxonomy" id="2056433"/>
    <lineage>
        <taxon>Bacteria</taxon>
        <taxon>Bacillati</taxon>
        <taxon>Actinomycetota</taxon>
        <taxon>Actinomycetes</taxon>
        <taxon>Micrococcales</taxon>
        <taxon>Microbacteriaceae</taxon>
        <taxon>Subtercola</taxon>
    </lineage>
</organism>
<keyword evidence="1" id="KW-1133">Transmembrane helix</keyword>
<dbReference type="OrthoDB" id="5244297at2"/>
<feature type="transmembrane region" description="Helical" evidence="1">
    <location>
        <begin position="197"/>
        <end position="218"/>
    </location>
</feature>
<feature type="transmembrane region" description="Helical" evidence="1">
    <location>
        <begin position="122"/>
        <end position="150"/>
    </location>
</feature>
<accession>A0A4T2C8P0</accession>
<comment type="caution">
    <text evidence="2">The sequence shown here is derived from an EMBL/GenBank/DDBJ whole genome shotgun (WGS) entry which is preliminary data.</text>
</comment>
<name>A0A4T2C8P0_9MICO</name>
<evidence type="ECO:0000313" key="3">
    <source>
        <dbReference type="Proteomes" id="UP000306192"/>
    </source>
</evidence>
<feature type="transmembrane region" description="Helical" evidence="1">
    <location>
        <begin position="45"/>
        <end position="70"/>
    </location>
</feature>
<dbReference type="EMBL" id="QYRT01000002">
    <property type="protein sequence ID" value="TIH40627.1"/>
    <property type="molecule type" value="Genomic_DNA"/>
</dbReference>
<feature type="transmembrane region" description="Helical" evidence="1">
    <location>
        <begin position="248"/>
        <end position="272"/>
    </location>
</feature>
<gene>
    <name evidence="2" type="ORF">D4765_01180</name>
</gene>
<feature type="transmembrane region" description="Helical" evidence="1">
    <location>
        <begin position="162"/>
        <end position="185"/>
    </location>
</feature>
<dbReference type="Proteomes" id="UP000306192">
    <property type="component" value="Unassembled WGS sequence"/>
</dbReference>
<dbReference type="PANTHER" id="PTHR31272:SF4">
    <property type="entry name" value="CYTOCHROME C-TYPE BIOGENESIS PROTEIN HI_1454-RELATED"/>
    <property type="match status" value="1"/>
</dbReference>
<dbReference type="PANTHER" id="PTHR31272">
    <property type="entry name" value="CYTOCHROME C-TYPE BIOGENESIS PROTEIN HI_1454-RELATED"/>
    <property type="match status" value="1"/>
</dbReference>